<dbReference type="InterPro" id="IPR033889">
    <property type="entry name" value="LanC"/>
</dbReference>
<dbReference type="SUPFAM" id="SSF158745">
    <property type="entry name" value="LanC-like"/>
    <property type="match status" value="1"/>
</dbReference>
<feature type="binding site" evidence="1">
    <location>
        <position position="329"/>
    </location>
    <ligand>
        <name>Zn(2+)</name>
        <dbReference type="ChEBI" id="CHEBI:29105"/>
    </ligand>
</feature>
<dbReference type="OrthoDB" id="1882482at2"/>
<dbReference type="Gene3D" id="1.50.10.20">
    <property type="match status" value="1"/>
</dbReference>
<dbReference type="CDD" id="cd04793">
    <property type="entry name" value="LanC"/>
    <property type="match status" value="1"/>
</dbReference>
<gene>
    <name evidence="2" type="ORF">VM95_25560</name>
</gene>
<dbReference type="InterPro" id="IPR007822">
    <property type="entry name" value="LANC-like"/>
</dbReference>
<dbReference type="PRINTS" id="PR01955">
    <property type="entry name" value="LANCFRANKIA"/>
</dbReference>
<feature type="binding site" evidence="1">
    <location>
        <position position="280"/>
    </location>
    <ligand>
        <name>Zn(2+)</name>
        <dbReference type="ChEBI" id="CHEBI:29105"/>
    </ligand>
</feature>
<dbReference type="RefSeq" id="WP_045700695.1">
    <property type="nucleotide sequence ID" value="NZ_JZKH01000061.1"/>
</dbReference>
<dbReference type="GO" id="GO:0031179">
    <property type="term" value="P:peptide modification"/>
    <property type="evidence" value="ECO:0007669"/>
    <property type="project" value="InterPro"/>
</dbReference>
<name>A0A0F2TB45_STRR3</name>
<reference evidence="2 3" key="1">
    <citation type="submission" date="2015-02" db="EMBL/GenBank/DDBJ databases">
        <authorList>
            <person name="Ju K.-S."/>
            <person name="Doroghazi J.R."/>
            <person name="Metcalf W."/>
        </authorList>
    </citation>
    <scope>NUCLEOTIDE SEQUENCE [LARGE SCALE GENOMIC DNA]</scope>
    <source>
        <strain evidence="2 3">ATCC 31215</strain>
    </source>
</reference>
<organism evidence="2 3">
    <name type="scientific">Streptomyces rubellomurinus (strain ATCC 31215)</name>
    <dbReference type="NCBI Taxonomy" id="359131"/>
    <lineage>
        <taxon>Bacteria</taxon>
        <taxon>Bacillati</taxon>
        <taxon>Actinomycetota</taxon>
        <taxon>Actinomycetes</taxon>
        <taxon>Kitasatosporales</taxon>
        <taxon>Streptomycetaceae</taxon>
        <taxon>Streptomyces</taxon>
    </lineage>
</organism>
<evidence type="ECO:0000313" key="3">
    <source>
        <dbReference type="Proteomes" id="UP000033699"/>
    </source>
</evidence>
<evidence type="ECO:0000313" key="2">
    <source>
        <dbReference type="EMBL" id="KJS59691.1"/>
    </source>
</evidence>
<dbReference type="PATRIC" id="fig|359131.3.peg.6295"/>
<keyword evidence="1" id="KW-0862">Zinc</keyword>
<dbReference type="PRINTS" id="PR01950">
    <property type="entry name" value="LANCSUPER"/>
</dbReference>
<dbReference type="Pfam" id="PF05147">
    <property type="entry name" value="LANC_like"/>
    <property type="match status" value="1"/>
</dbReference>
<keyword evidence="3" id="KW-1185">Reference proteome</keyword>
<dbReference type="Proteomes" id="UP000033699">
    <property type="component" value="Unassembled WGS sequence"/>
</dbReference>
<dbReference type="AlphaFoldDB" id="A0A0F2TB45"/>
<dbReference type="EMBL" id="JZKH01000061">
    <property type="protein sequence ID" value="KJS59691.1"/>
    <property type="molecule type" value="Genomic_DNA"/>
</dbReference>
<dbReference type="SMART" id="SM01260">
    <property type="entry name" value="LANC_like"/>
    <property type="match status" value="1"/>
</dbReference>
<dbReference type="GO" id="GO:0046872">
    <property type="term" value="F:metal ion binding"/>
    <property type="evidence" value="ECO:0007669"/>
    <property type="project" value="UniProtKB-KW"/>
</dbReference>
<accession>A0A0F2TB45</accession>
<comment type="caution">
    <text evidence="2">The sequence shown here is derived from an EMBL/GenBank/DDBJ whole genome shotgun (WGS) entry which is preliminary data.</text>
</comment>
<sequence>MNPHPALHLSDRIADLLADPNRVPESWASRPQWRQSLATGAPGVALLHIERAAAGRGPWDRARAWLEVAADNQITSGPDSHLYYGAPALAHVLGCAAQTRPGSYRRALDHLGQAVAADAQRRCEAALARIDAAELPALAEFDTIRGLAGIGSVLLHRAPRGEAIRTVLTYLVRLTDDVKHHGRVLPGWWTPSGPSGEPDDRIPDGHANNGLAHGIAGPLALLALALRHGVEVDGQRSAISTILAWLERWRERHAWPYWVTPAHLTGAVRGPLAPQRPSWCYGTAGIARAQQLAALALGDQRLRHDAEDALATALLDPPSLAATTDLSACHGYAGLAHIAHRAAADALPRTAARLRSAAALLLDTTHPPRTDPDAQARRLLAQTGPAFLDGAAGTALALLAPATHAAPATRWDACLLTA</sequence>
<proteinExistence type="predicted"/>
<protein>
    <submittedName>
        <fullName evidence="2">Lanthionine synthetase</fullName>
    </submittedName>
</protein>
<keyword evidence="1" id="KW-0479">Metal-binding</keyword>
<feature type="binding site" evidence="1">
    <location>
        <position position="330"/>
    </location>
    <ligand>
        <name>Zn(2+)</name>
        <dbReference type="ChEBI" id="CHEBI:29105"/>
    </ligand>
</feature>
<evidence type="ECO:0000256" key="1">
    <source>
        <dbReference type="PIRSR" id="PIRSR607822-1"/>
    </source>
</evidence>